<organism evidence="5 6">
    <name type="scientific">Anaerotruncus colihominis</name>
    <dbReference type="NCBI Taxonomy" id="169435"/>
    <lineage>
        <taxon>Bacteria</taxon>
        <taxon>Bacillati</taxon>
        <taxon>Bacillota</taxon>
        <taxon>Clostridia</taxon>
        <taxon>Eubacteriales</taxon>
        <taxon>Oscillospiraceae</taxon>
        <taxon>Anaerotruncus</taxon>
    </lineage>
</organism>
<dbReference type="InterPro" id="IPR013196">
    <property type="entry name" value="HTH_11"/>
</dbReference>
<keyword evidence="3" id="KW-0678">Repressor</keyword>
<keyword evidence="3" id="KW-0804">Transcription</keyword>
<dbReference type="GO" id="GO:0005524">
    <property type="term" value="F:ATP binding"/>
    <property type="evidence" value="ECO:0007669"/>
    <property type="project" value="UniProtKB-UniRule"/>
</dbReference>
<dbReference type="SUPFAM" id="SSF46785">
    <property type="entry name" value="Winged helix' DNA-binding domain"/>
    <property type="match status" value="1"/>
</dbReference>
<keyword evidence="3" id="KW-0547">Nucleotide-binding</keyword>
<dbReference type="InterPro" id="IPR003142">
    <property type="entry name" value="BPL_C"/>
</dbReference>
<dbReference type="Gene3D" id="1.10.10.10">
    <property type="entry name" value="Winged helix-like DNA-binding domain superfamily/Winged helix DNA-binding domain"/>
    <property type="match status" value="1"/>
</dbReference>
<dbReference type="GO" id="GO:0016740">
    <property type="term" value="F:transferase activity"/>
    <property type="evidence" value="ECO:0007669"/>
    <property type="project" value="UniProtKB-ARBA"/>
</dbReference>
<dbReference type="Gene3D" id="3.30.930.10">
    <property type="entry name" value="Bira Bifunctional Protein, Domain 2"/>
    <property type="match status" value="1"/>
</dbReference>
<dbReference type="Pfam" id="PF08279">
    <property type="entry name" value="HTH_11"/>
    <property type="match status" value="1"/>
</dbReference>
<dbReference type="InterPro" id="IPR045864">
    <property type="entry name" value="aa-tRNA-synth_II/BPL/LPL"/>
</dbReference>
<dbReference type="GO" id="GO:0009249">
    <property type="term" value="P:protein lipoylation"/>
    <property type="evidence" value="ECO:0007669"/>
    <property type="project" value="UniProtKB-ARBA"/>
</dbReference>
<comment type="caution">
    <text evidence="5">The sequence shown here is derived from an EMBL/GenBank/DDBJ whole genome shotgun (WGS) entry which is preliminary data.</text>
</comment>
<comment type="function">
    <text evidence="3">Acts both as a biotin--[acetyl-CoA-carboxylase] ligase and a repressor.</text>
</comment>
<dbReference type="EMBL" id="QXWK01000011">
    <property type="protein sequence ID" value="NBH61319.1"/>
    <property type="molecule type" value="Genomic_DNA"/>
</dbReference>
<evidence type="ECO:0000313" key="6">
    <source>
        <dbReference type="Proteomes" id="UP000446866"/>
    </source>
</evidence>
<dbReference type="Gene3D" id="2.30.30.100">
    <property type="match status" value="1"/>
</dbReference>
<feature type="binding site" evidence="3">
    <location>
        <position position="182"/>
    </location>
    <ligand>
        <name>biotin</name>
        <dbReference type="ChEBI" id="CHEBI:57586"/>
    </ligand>
</feature>
<keyword evidence="6" id="KW-1185">Reference proteome</keyword>
<keyword evidence="3" id="KW-0238">DNA-binding</keyword>
<comment type="catalytic activity">
    <reaction evidence="3">
        <text>biotin + L-lysyl-[protein] + ATP = N(6)-biotinyl-L-lysyl-[protein] + AMP + diphosphate + H(+)</text>
        <dbReference type="Rhea" id="RHEA:11756"/>
        <dbReference type="Rhea" id="RHEA-COMP:9752"/>
        <dbReference type="Rhea" id="RHEA-COMP:10505"/>
        <dbReference type="ChEBI" id="CHEBI:15378"/>
        <dbReference type="ChEBI" id="CHEBI:29969"/>
        <dbReference type="ChEBI" id="CHEBI:30616"/>
        <dbReference type="ChEBI" id="CHEBI:33019"/>
        <dbReference type="ChEBI" id="CHEBI:57586"/>
        <dbReference type="ChEBI" id="CHEBI:83144"/>
        <dbReference type="ChEBI" id="CHEBI:456215"/>
        <dbReference type="EC" id="6.3.4.15"/>
    </reaction>
</comment>
<dbReference type="RefSeq" id="WP_160201603.1">
    <property type="nucleotide sequence ID" value="NZ_QXWK01000011.1"/>
</dbReference>
<keyword evidence="1 3" id="KW-0436">Ligase</keyword>
<dbReference type="InterPro" id="IPR036388">
    <property type="entry name" value="WH-like_DNA-bd_sf"/>
</dbReference>
<feature type="binding site" evidence="3">
    <location>
        <position position="111"/>
    </location>
    <ligand>
        <name>biotin</name>
        <dbReference type="ChEBI" id="CHEBI:57586"/>
    </ligand>
</feature>
<name>A0A845QHE6_9FIRM</name>
<evidence type="ECO:0000256" key="3">
    <source>
        <dbReference type="HAMAP-Rule" id="MF_00978"/>
    </source>
</evidence>
<accession>A0A845QHE6</accession>
<dbReference type="GO" id="GO:0004077">
    <property type="term" value="F:biotin--[biotin carboxyl-carrier protein] ligase activity"/>
    <property type="evidence" value="ECO:0007669"/>
    <property type="project" value="UniProtKB-UniRule"/>
</dbReference>
<feature type="domain" description="BPL/LPL catalytic" evidence="4">
    <location>
        <begin position="66"/>
        <end position="254"/>
    </location>
</feature>
<dbReference type="Proteomes" id="UP000446866">
    <property type="component" value="Unassembled WGS sequence"/>
</dbReference>
<evidence type="ECO:0000256" key="2">
    <source>
        <dbReference type="ARBA" id="ARBA00023267"/>
    </source>
</evidence>
<feature type="binding site" evidence="3">
    <location>
        <begin position="115"/>
        <end position="117"/>
    </location>
    <ligand>
        <name>biotin</name>
        <dbReference type="ChEBI" id="CHEBI:57586"/>
    </ligand>
</feature>
<evidence type="ECO:0000256" key="1">
    <source>
        <dbReference type="ARBA" id="ARBA00022598"/>
    </source>
</evidence>
<dbReference type="PANTHER" id="PTHR12835">
    <property type="entry name" value="BIOTIN PROTEIN LIGASE"/>
    <property type="match status" value="1"/>
</dbReference>
<dbReference type="InterPro" id="IPR004143">
    <property type="entry name" value="BPL_LPL_catalytic"/>
</dbReference>
<dbReference type="Pfam" id="PF02237">
    <property type="entry name" value="BPL_C"/>
    <property type="match status" value="1"/>
</dbReference>
<dbReference type="InterPro" id="IPR036390">
    <property type="entry name" value="WH_DNA-bd_sf"/>
</dbReference>
<evidence type="ECO:0000259" key="4">
    <source>
        <dbReference type="PROSITE" id="PS51733"/>
    </source>
</evidence>
<dbReference type="InterPro" id="IPR030855">
    <property type="entry name" value="Bifunct_BirA"/>
</dbReference>
<dbReference type="GO" id="GO:0006355">
    <property type="term" value="P:regulation of DNA-templated transcription"/>
    <property type="evidence" value="ECO:0007669"/>
    <property type="project" value="UniProtKB-UniRule"/>
</dbReference>
<dbReference type="GO" id="GO:0003677">
    <property type="term" value="F:DNA binding"/>
    <property type="evidence" value="ECO:0007669"/>
    <property type="project" value="UniProtKB-UniRule"/>
</dbReference>
<reference evidence="5 6" key="1">
    <citation type="submission" date="2018-08" db="EMBL/GenBank/DDBJ databases">
        <title>Murine metabolic-syndrome-specific gut microbial biobank.</title>
        <authorList>
            <person name="Liu C."/>
        </authorList>
    </citation>
    <scope>NUCLEOTIDE SEQUENCE [LARGE SCALE GENOMIC DNA]</scope>
    <source>
        <strain evidence="5 6">28</strain>
    </source>
</reference>
<keyword evidence="3" id="KW-0805">Transcription regulation</keyword>
<dbReference type="Pfam" id="PF03099">
    <property type="entry name" value="BPL_LplA_LipB"/>
    <property type="match status" value="1"/>
</dbReference>
<dbReference type="CDD" id="cd16442">
    <property type="entry name" value="BPL"/>
    <property type="match status" value="1"/>
</dbReference>
<dbReference type="PANTHER" id="PTHR12835:SF5">
    <property type="entry name" value="BIOTIN--PROTEIN LIGASE"/>
    <property type="match status" value="1"/>
</dbReference>
<dbReference type="HAMAP" id="MF_00978">
    <property type="entry name" value="Bifunct_BirA"/>
    <property type="match status" value="1"/>
</dbReference>
<dbReference type="GO" id="GO:0005737">
    <property type="term" value="C:cytoplasm"/>
    <property type="evidence" value="ECO:0007669"/>
    <property type="project" value="TreeGrafter"/>
</dbReference>
<comment type="similarity">
    <text evidence="3">Belongs to the biotin--protein ligase family.</text>
</comment>
<dbReference type="InterPro" id="IPR004408">
    <property type="entry name" value="Biotin_CoA_COase_ligase"/>
</dbReference>
<protein>
    <recommendedName>
        <fullName evidence="3">Bifunctional ligase/repressor BirA</fullName>
    </recommendedName>
    <alternativeName>
        <fullName evidence="3">Biotin--[acetyl-CoA-carboxylase] ligase</fullName>
        <ecNumber evidence="3">6.3.4.15</ecNumber>
    </alternativeName>
    <alternativeName>
        <fullName evidence="3">Biotin--protein ligase</fullName>
    </alternativeName>
    <alternativeName>
        <fullName evidence="3">Biotin-[acetyl-CoA carboxylase] synthetase</fullName>
    </alternativeName>
</protein>
<keyword evidence="2 3" id="KW-0092">Biotin</keyword>
<dbReference type="AlphaFoldDB" id="A0A845QHE6"/>
<evidence type="ECO:0000313" key="5">
    <source>
        <dbReference type="EMBL" id="NBH61319.1"/>
    </source>
</evidence>
<gene>
    <name evidence="3" type="primary">birA</name>
    <name evidence="5" type="ORF">D0435_06600</name>
</gene>
<dbReference type="PROSITE" id="PS51733">
    <property type="entry name" value="BPL_LPL_CATALYTIC"/>
    <property type="match status" value="1"/>
</dbReference>
<dbReference type="SUPFAM" id="SSF55681">
    <property type="entry name" value="Class II aaRS and biotin synthetases"/>
    <property type="match status" value="1"/>
</dbReference>
<feature type="DNA-binding region" description="H-T-H motif" evidence="3">
    <location>
        <begin position="21"/>
        <end position="40"/>
    </location>
</feature>
<dbReference type="NCBIfam" id="TIGR00121">
    <property type="entry name" value="birA_ligase"/>
    <property type="match status" value="1"/>
</dbReference>
<dbReference type="EC" id="6.3.4.15" evidence="3"/>
<sequence length="324" mass="35903">MSTKTELLKLLSENTGIFLSGQKIGEELQVSRNAIWKAMKQLKDEGYHIESKPSVGYRLKTKSNILTDASVVGDLRYPCDLRVFDTVDSTNNVAKEITVGNKPVMVIANKQEAGRGRLGRMFASPSGTGLYMTIALRPTFDLNKSLYVTMAVAVAVCRALEKVAGVKVKIKWVNDLFYKNKKICGILTEAQTNFESGKIDSLIIGIGVNCFPGSFPEDLKDIVGCVSDKKNAFSRGKLAAEIYNQTLEILENLESKSFLIEYRTKCFLLGKNIRIHANLNETSIKARAIDIDDNGGLVVEYMEGPKMRQIETLTTGEVSVRLEE</sequence>
<keyword evidence="3" id="KW-0067">ATP-binding</keyword>
<feature type="binding site" evidence="3">
    <location>
        <begin position="89"/>
        <end position="91"/>
    </location>
    <ligand>
        <name>biotin</name>
        <dbReference type="ChEBI" id="CHEBI:57586"/>
    </ligand>
</feature>
<proteinExistence type="inferred from homology"/>